<feature type="chain" id="PRO_5022142374" evidence="1">
    <location>
        <begin position="37"/>
        <end position="285"/>
    </location>
</feature>
<sequence length="285" mass="30548">MSQAIRAGLALRTFYFRTGLLALAVLATPGLTSALAAEGELREFAPDRPDKTDGPYTIDPGHVQVETDIISHNRDFYNDDGTRKHESVFMAPNIRIGVWDDAEVDIIAPAYTVMGLSERGGGHTRLHGWSDMTVRAKINLWGNDREGTTALGLIPFVKLPTAATAYGNGAFEGGIGVPFAIKLGGEWELGTQTTLALNRNAIGDGYDPDLAFSMSLSHPLGEVLDGYIELYGERQTGPDAATVATLDLGLTYQVTPNFSVDGGVNIGLSKAADDVNPFIGFTIRF</sequence>
<feature type="signal peptide" evidence="1">
    <location>
        <begin position="1"/>
        <end position="36"/>
    </location>
</feature>
<dbReference type="InterPro" id="IPR025737">
    <property type="entry name" value="FApF"/>
</dbReference>
<dbReference type="Pfam" id="PF13557">
    <property type="entry name" value="Phenol_MetA_deg"/>
    <property type="match status" value="1"/>
</dbReference>
<name>A0A560GDF5_9PROT</name>
<keyword evidence="3" id="KW-1185">Reference proteome</keyword>
<comment type="caution">
    <text evidence="2">The sequence shown here is derived from an EMBL/GenBank/DDBJ whole genome shotgun (WGS) entry which is preliminary data.</text>
</comment>
<evidence type="ECO:0000313" key="3">
    <source>
        <dbReference type="Proteomes" id="UP000316545"/>
    </source>
</evidence>
<organism evidence="2 3">
    <name type="scientific">Nitrospirillum amazonense</name>
    <dbReference type="NCBI Taxonomy" id="28077"/>
    <lineage>
        <taxon>Bacteria</taxon>
        <taxon>Pseudomonadati</taxon>
        <taxon>Pseudomonadota</taxon>
        <taxon>Alphaproteobacteria</taxon>
        <taxon>Rhodospirillales</taxon>
        <taxon>Azospirillaceae</taxon>
        <taxon>Nitrospirillum</taxon>
    </lineage>
</organism>
<keyword evidence="1" id="KW-0732">Signal</keyword>
<protein>
    <submittedName>
        <fullName evidence="2">Outer membrane putative beta-barrel porin/alpha-amylase</fullName>
    </submittedName>
</protein>
<proteinExistence type="predicted"/>
<evidence type="ECO:0000256" key="1">
    <source>
        <dbReference type="SAM" id="SignalP"/>
    </source>
</evidence>
<dbReference type="AlphaFoldDB" id="A0A560GDF5"/>
<dbReference type="Proteomes" id="UP000316545">
    <property type="component" value="Unassembled WGS sequence"/>
</dbReference>
<accession>A0A560GDF5</accession>
<dbReference type="EMBL" id="VITO01000001">
    <property type="protein sequence ID" value="TWB31774.1"/>
    <property type="molecule type" value="Genomic_DNA"/>
</dbReference>
<gene>
    <name evidence="2" type="ORF">FBZ88_101144</name>
</gene>
<reference evidence="2 3" key="1">
    <citation type="submission" date="2019-06" db="EMBL/GenBank/DDBJ databases">
        <title>Genomic Encyclopedia of Type Strains, Phase IV (KMG-V): Genome sequencing to study the core and pangenomes of soil and plant-associated prokaryotes.</title>
        <authorList>
            <person name="Whitman W."/>
        </authorList>
    </citation>
    <scope>NUCLEOTIDE SEQUENCE [LARGE SCALE GENOMIC DNA]</scope>
    <source>
        <strain evidence="2 3">BR 11865</strain>
    </source>
</reference>
<evidence type="ECO:0000313" key="2">
    <source>
        <dbReference type="EMBL" id="TWB31774.1"/>
    </source>
</evidence>